<sequence length="135" mass="15380">MSNGLQACDLTKPAPSSPARRRLRFRSNLPAVRGFNVSNLRRMRGFYLAFPIRDAARRELSWTHHRTLLRVDSDTARVWYIGRRIVSAQDCVGIEVALKDAGLYRRDVAKQAGCSERLRKESANRPYTALACWCA</sequence>
<reference evidence="2 3" key="1">
    <citation type="submission" date="2020-11" db="EMBL/GenBank/DDBJ databases">
        <authorList>
            <person name="Sun Q."/>
        </authorList>
    </citation>
    <scope>NUCLEOTIDE SEQUENCE [LARGE SCALE GENOMIC DNA]</scope>
    <source>
        <strain evidence="2 3">P8398</strain>
    </source>
</reference>
<feature type="domain" description="YhcG N-terminal" evidence="1">
    <location>
        <begin position="27"/>
        <end position="83"/>
    </location>
</feature>
<evidence type="ECO:0000313" key="3">
    <source>
        <dbReference type="Proteomes" id="UP000662888"/>
    </source>
</evidence>
<evidence type="ECO:0000313" key="2">
    <source>
        <dbReference type="EMBL" id="QPI53490.1"/>
    </source>
</evidence>
<gene>
    <name evidence="2" type="ORF">IV454_28530</name>
</gene>
<protein>
    <recommendedName>
        <fullName evidence="1">YhcG N-terminal domain-containing protein</fullName>
    </recommendedName>
</protein>
<organism evidence="2 3">
    <name type="scientific">Massilia antarctica</name>
    <dbReference type="NCBI Taxonomy" id="2765360"/>
    <lineage>
        <taxon>Bacteria</taxon>
        <taxon>Pseudomonadati</taxon>
        <taxon>Pseudomonadota</taxon>
        <taxon>Betaproteobacteria</taxon>
        <taxon>Burkholderiales</taxon>
        <taxon>Oxalobacteraceae</taxon>
        <taxon>Telluria group</taxon>
        <taxon>Massilia</taxon>
    </lineage>
</organism>
<proteinExistence type="predicted"/>
<dbReference type="Pfam" id="PF17761">
    <property type="entry name" value="DUF1016_N"/>
    <property type="match status" value="1"/>
</dbReference>
<evidence type="ECO:0000259" key="1">
    <source>
        <dbReference type="Pfam" id="PF17761"/>
    </source>
</evidence>
<name>A0AA48WIN9_9BURK</name>
<dbReference type="EMBL" id="CP065053">
    <property type="protein sequence ID" value="QPI53490.1"/>
    <property type="molecule type" value="Genomic_DNA"/>
</dbReference>
<accession>A0AA48WIN9</accession>
<dbReference type="InterPro" id="IPR041527">
    <property type="entry name" value="YhcG_N"/>
</dbReference>
<keyword evidence="3" id="KW-1185">Reference proteome</keyword>
<dbReference type="Proteomes" id="UP000662888">
    <property type="component" value="Chromosome"/>
</dbReference>